<dbReference type="Gene3D" id="3.30.1230.10">
    <property type="entry name" value="YlxR-like"/>
    <property type="match status" value="1"/>
</dbReference>
<evidence type="ECO:0000313" key="3">
    <source>
        <dbReference type="Proteomes" id="UP001595916"/>
    </source>
</evidence>
<evidence type="ECO:0000259" key="1">
    <source>
        <dbReference type="Pfam" id="PF04296"/>
    </source>
</evidence>
<dbReference type="PANTHER" id="PTHR34215:SF1">
    <property type="entry name" value="YLXR DOMAIN-CONTAINING PROTEIN"/>
    <property type="match status" value="1"/>
</dbReference>
<dbReference type="InterPro" id="IPR007393">
    <property type="entry name" value="YlxR_dom"/>
</dbReference>
<keyword evidence="3" id="KW-1185">Reference proteome</keyword>
<dbReference type="SUPFAM" id="SSF64376">
    <property type="entry name" value="YlxR-like"/>
    <property type="match status" value="1"/>
</dbReference>
<feature type="domain" description="YlxR" evidence="1">
    <location>
        <begin position="14"/>
        <end position="87"/>
    </location>
</feature>
<dbReference type="InterPro" id="IPR037465">
    <property type="entry name" value="YlxR"/>
</dbReference>
<organism evidence="2 3">
    <name type="scientific">Filifactor villosus</name>
    <dbReference type="NCBI Taxonomy" id="29374"/>
    <lineage>
        <taxon>Bacteria</taxon>
        <taxon>Bacillati</taxon>
        <taxon>Bacillota</taxon>
        <taxon>Clostridia</taxon>
        <taxon>Peptostreptococcales</taxon>
        <taxon>Filifactoraceae</taxon>
        <taxon>Filifactor</taxon>
    </lineage>
</organism>
<dbReference type="CDD" id="cd00279">
    <property type="entry name" value="YlxR"/>
    <property type="match status" value="1"/>
</dbReference>
<dbReference type="Proteomes" id="UP001595916">
    <property type="component" value="Unassembled WGS sequence"/>
</dbReference>
<dbReference type="NCBIfam" id="NF047356">
    <property type="entry name" value="RNA_bind_RnpM"/>
    <property type="match status" value="1"/>
</dbReference>
<dbReference type="EMBL" id="JBHSHL010000014">
    <property type="protein sequence ID" value="MFC4804376.1"/>
    <property type="molecule type" value="Genomic_DNA"/>
</dbReference>
<dbReference type="RefSeq" id="WP_379787882.1">
    <property type="nucleotide sequence ID" value="NZ_JBHSHL010000014.1"/>
</dbReference>
<comment type="caution">
    <text evidence="2">The sequence shown here is derived from an EMBL/GenBank/DDBJ whole genome shotgun (WGS) entry which is preliminary data.</text>
</comment>
<protein>
    <submittedName>
        <fullName evidence="2">RNase P modulator RnpM</fullName>
    </submittedName>
</protein>
<name>A0ABV9QL41_9FIRM</name>
<dbReference type="Pfam" id="PF04296">
    <property type="entry name" value="YlxR"/>
    <property type="match status" value="1"/>
</dbReference>
<evidence type="ECO:0000313" key="2">
    <source>
        <dbReference type="EMBL" id="MFC4804376.1"/>
    </source>
</evidence>
<reference evidence="3" key="1">
    <citation type="journal article" date="2019" name="Int. J. Syst. Evol. Microbiol.">
        <title>The Global Catalogue of Microorganisms (GCM) 10K type strain sequencing project: providing services to taxonomists for standard genome sequencing and annotation.</title>
        <authorList>
            <consortium name="The Broad Institute Genomics Platform"/>
            <consortium name="The Broad Institute Genome Sequencing Center for Infectious Disease"/>
            <person name="Wu L."/>
            <person name="Ma J."/>
        </authorList>
    </citation>
    <scope>NUCLEOTIDE SEQUENCE [LARGE SCALE GENOMIC DNA]</scope>
    <source>
        <strain evidence="3">CCUG 46385</strain>
    </source>
</reference>
<dbReference type="PANTHER" id="PTHR34215">
    <property type="entry name" value="BLL0784 PROTEIN"/>
    <property type="match status" value="1"/>
</dbReference>
<dbReference type="InterPro" id="IPR035931">
    <property type="entry name" value="YlxR-like_sf"/>
</dbReference>
<sequence>MSEKTKKIKKIPQRKCIACGEHKDKKDLVRVVKNKEGEIFLDKTFKANGRGAYLCNDEGCFNKALKAKMLDRAFKTSVDEEVYQSLKEEMMSEK</sequence>
<gene>
    <name evidence="2" type="primary">rnpM</name>
    <name evidence="2" type="synonym">ylxR</name>
    <name evidence="2" type="ORF">ACFO4R_04705</name>
</gene>
<accession>A0ABV9QL41</accession>
<proteinExistence type="predicted"/>